<dbReference type="Proteomes" id="UP000666240">
    <property type="component" value="Unassembled WGS sequence"/>
</dbReference>
<dbReference type="Gene3D" id="1.10.10.10">
    <property type="entry name" value="Winged helix-like DNA-binding domain superfamily/Winged helix DNA-binding domain"/>
    <property type="match status" value="1"/>
</dbReference>
<proteinExistence type="inferred from homology"/>
<dbReference type="PROSITE" id="PS01125">
    <property type="entry name" value="ROK"/>
    <property type="match status" value="1"/>
</dbReference>
<dbReference type="AlphaFoldDB" id="A0A8J7RGS2"/>
<evidence type="ECO:0000313" key="2">
    <source>
        <dbReference type="EMBL" id="MBP0438146.1"/>
    </source>
</evidence>
<dbReference type="InterPro" id="IPR049874">
    <property type="entry name" value="ROK_cs"/>
</dbReference>
<dbReference type="PANTHER" id="PTHR18964">
    <property type="entry name" value="ROK (REPRESSOR, ORF, KINASE) FAMILY"/>
    <property type="match status" value="1"/>
</dbReference>
<evidence type="ECO:0000313" key="3">
    <source>
        <dbReference type="Proteomes" id="UP000666240"/>
    </source>
</evidence>
<dbReference type="Gene3D" id="3.30.420.40">
    <property type="match status" value="2"/>
</dbReference>
<dbReference type="InterPro" id="IPR036388">
    <property type="entry name" value="WH-like_DNA-bd_sf"/>
</dbReference>
<dbReference type="PANTHER" id="PTHR18964:SF173">
    <property type="entry name" value="GLUCOKINASE"/>
    <property type="match status" value="1"/>
</dbReference>
<comment type="similarity">
    <text evidence="1">Belongs to the ROK (NagC/XylR) family.</text>
</comment>
<evidence type="ECO:0000256" key="1">
    <source>
        <dbReference type="ARBA" id="ARBA00006479"/>
    </source>
</evidence>
<dbReference type="Pfam" id="PF00480">
    <property type="entry name" value="ROK"/>
    <property type="match status" value="1"/>
</dbReference>
<dbReference type="InterPro" id="IPR036390">
    <property type="entry name" value="WH_DNA-bd_sf"/>
</dbReference>
<name>A0A8J7RGS2_9HYPH</name>
<protein>
    <submittedName>
        <fullName evidence="2">ROK family protein</fullName>
    </submittedName>
</protein>
<accession>A0A8J7RGS2</accession>
<organism evidence="2 3">
    <name type="scientific">Tianweitania sediminis</name>
    <dbReference type="NCBI Taxonomy" id="1502156"/>
    <lineage>
        <taxon>Bacteria</taxon>
        <taxon>Pseudomonadati</taxon>
        <taxon>Pseudomonadota</taxon>
        <taxon>Alphaproteobacteria</taxon>
        <taxon>Hyphomicrobiales</taxon>
        <taxon>Phyllobacteriaceae</taxon>
        <taxon>Tianweitania</taxon>
    </lineage>
</organism>
<gene>
    <name evidence="2" type="ORF">J5Y06_05765</name>
</gene>
<dbReference type="InterPro" id="IPR043129">
    <property type="entry name" value="ATPase_NBD"/>
</dbReference>
<dbReference type="InterPro" id="IPR000600">
    <property type="entry name" value="ROK"/>
</dbReference>
<reference evidence="2" key="1">
    <citation type="submission" date="2021-03" db="EMBL/GenBank/DDBJ databases">
        <title>Genome sequencing and assembly of Tianweitania sediminis.</title>
        <authorList>
            <person name="Chhetri G."/>
        </authorList>
    </citation>
    <scope>NUCLEOTIDE SEQUENCE</scope>
    <source>
        <strain evidence="2">Z8</strain>
    </source>
</reference>
<comment type="caution">
    <text evidence="2">The sequence shown here is derived from an EMBL/GenBank/DDBJ whole genome shotgun (WGS) entry which is preliminary data.</text>
</comment>
<keyword evidence="3" id="KW-1185">Reference proteome</keyword>
<dbReference type="EMBL" id="JAGIYY010000001">
    <property type="protein sequence ID" value="MBP0438146.1"/>
    <property type="molecule type" value="Genomic_DNA"/>
</dbReference>
<dbReference type="SUPFAM" id="SSF53067">
    <property type="entry name" value="Actin-like ATPase domain"/>
    <property type="match status" value="1"/>
</dbReference>
<dbReference type="SUPFAM" id="SSF46785">
    <property type="entry name" value="Winged helix' DNA-binding domain"/>
    <property type="match status" value="1"/>
</dbReference>
<sequence length="415" mass="44109">MLIRQDDLRLRNRHLVLSAVRVGGATSRTALANRTRLSHSTISAISADLIGDGVLCESPDTMQGRRGRPQIALALQPQAALVVTALLSLNNLSVALVDYAGKVQAQRRCDLPTTSMARSDLLDLVTSEIAELISARPWPAAAVRRIAFAIQGVTDAEARSLLWSPITPHGDVPFADLLEARFGVQTTVENDCNMLVFALQQGDPALYRSNFVALLLSHGIGMGLMLRGEVFHGTRSSAGEFGHVTHQPGGARCRCGRNGCIEAYAGSYALWRRAKGLPPTEMPEKAVSDAQVEDLMVAARERDGPEREAFHEAGTAIGYGLGSLFALIDPAPVALVGIGATAFDLLEEPIREALARTLGGQRSEAFSFRVVERPNMALTLEGGALHALTTLDAEIAGVAASALPARSTAAAAILR</sequence>